<dbReference type="AlphaFoldDB" id="A0A5B8VZ85"/>
<evidence type="ECO:0000313" key="2">
    <source>
        <dbReference type="Proteomes" id="UP000321362"/>
    </source>
</evidence>
<reference evidence="1 2" key="1">
    <citation type="journal article" date="2013" name="J. Microbiol.">
        <title>Mucilaginibacter ginsenosidivorax sp. nov., with ginsenoside converting activity isolated from sediment.</title>
        <authorList>
            <person name="Kim J.K."/>
            <person name="Choi T.E."/>
            <person name="Liu Q.M."/>
            <person name="Park H.Y."/>
            <person name="Yi T.H."/>
            <person name="Yoon M.H."/>
            <person name="Kim S.C."/>
            <person name="Im W.T."/>
        </authorList>
    </citation>
    <scope>NUCLEOTIDE SEQUENCE [LARGE SCALE GENOMIC DNA]</scope>
    <source>
        <strain evidence="1 2">KHI28</strain>
    </source>
</reference>
<organism evidence="1 2">
    <name type="scientific">Mucilaginibacter ginsenosidivorax</name>
    <dbReference type="NCBI Taxonomy" id="862126"/>
    <lineage>
        <taxon>Bacteria</taxon>
        <taxon>Pseudomonadati</taxon>
        <taxon>Bacteroidota</taxon>
        <taxon>Sphingobacteriia</taxon>
        <taxon>Sphingobacteriales</taxon>
        <taxon>Sphingobacteriaceae</taxon>
        <taxon>Mucilaginibacter</taxon>
    </lineage>
</organism>
<gene>
    <name evidence="1" type="ORF">FSB76_13540</name>
</gene>
<name>A0A5B8VZ85_9SPHI</name>
<dbReference type="RefSeq" id="WP_147054144.1">
    <property type="nucleotide sequence ID" value="NZ_CP042437.1"/>
</dbReference>
<keyword evidence="2" id="KW-1185">Reference proteome</keyword>
<sequence length="350" mass="41431">MIRFTRKEIYQMVWELPMTEIAKKYKISDVGFRKICLRMNIPVPKTGSWAKVKAGHHRRQPKLPAKWDGQDFIELKERPHEQPVKKTSERIKLVKEITQKELPFKVPGRLTKPDPLIIAAKESLEKLTDINYPGMAVTKKGQLDIRVAPSNIGRALRFMDTLIKCVRARGYIYEITTDGNYIVVGEVKLRVNFRERTTKFKVDKPYQEYEWRPNGKIVFRLDDRLKSEWGDSKTKLLEDHLPPIMAKLDISAKQEEEYLKNARIWQENWEKQRKLQAKHDAHQHEERESFKELLTQVKRWKQAQLIREYLAAIPSPDTNWLDWATHKADWLDPIVMAEDEWMTEGDKDIF</sequence>
<evidence type="ECO:0000313" key="1">
    <source>
        <dbReference type="EMBL" id="QEC76917.1"/>
    </source>
</evidence>
<dbReference type="Proteomes" id="UP000321362">
    <property type="component" value="Chromosome"/>
</dbReference>
<dbReference type="KEGG" id="mgk:FSB76_13540"/>
<protein>
    <submittedName>
        <fullName evidence="1">Uncharacterized protein</fullName>
    </submittedName>
</protein>
<proteinExistence type="predicted"/>
<dbReference type="EMBL" id="CP042437">
    <property type="protein sequence ID" value="QEC76917.1"/>
    <property type="molecule type" value="Genomic_DNA"/>
</dbReference>
<accession>A0A5B8VZ85</accession>